<accession>A0ACC1WW39</accession>
<reference evidence="1 2" key="1">
    <citation type="journal article" date="2023" name="Science">
        <title>Complex scaffold remodeling in plant triterpene biosynthesis.</title>
        <authorList>
            <person name="De La Pena R."/>
            <person name="Hodgson H."/>
            <person name="Liu J.C."/>
            <person name="Stephenson M.J."/>
            <person name="Martin A.C."/>
            <person name="Owen C."/>
            <person name="Harkess A."/>
            <person name="Leebens-Mack J."/>
            <person name="Jimenez L.E."/>
            <person name="Osbourn A."/>
            <person name="Sattely E.S."/>
        </authorList>
    </citation>
    <scope>NUCLEOTIDE SEQUENCE [LARGE SCALE GENOMIC DNA]</scope>
    <source>
        <strain evidence="2">cv. JPN11</strain>
        <tissue evidence="1">Leaf</tissue>
    </source>
</reference>
<gene>
    <name evidence="1" type="ORF">OWV82_023297</name>
</gene>
<proteinExistence type="predicted"/>
<keyword evidence="1" id="KW-0418">Kinase</keyword>
<protein>
    <submittedName>
        <fullName evidence="1">Sphingosine kinase 1</fullName>
    </submittedName>
</protein>
<name>A0ACC1WW39_MELAZ</name>
<dbReference type="EMBL" id="CM051406">
    <property type="protein sequence ID" value="KAJ4703381.1"/>
    <property type="molecule type" value="Genomic_DNA"/>
</dbReference>
<comment type="caution">
    <text evidence="1">The sequence shown here is derived from an EMBL/GenBank/DDBJ whole genome shotgun (WGS) entry which is preliminary data.</text>
</comment>
<keyword evidence="1" id="KW-0808">Transferase</keyword>
<keyword evidence="2" id="KW-1185">Reference proteome</keyword>
<evidence type="ECO:0000313" key="1">
    <source>
        <dbReference type="EMBL" id="KAJ4703381.1"/>
    </source>
</evidence>
<dbReference type="Proteomes" id="UP001164539">
    <property type="component" value="Chromosome 13"/>
</dbReference>
<evidence type="ECO:0000313" key="2">
    <source>
        <dbReference type="Proteomes" id="UP001164539"/>
    </source>
</evidence>
<organism evidence="1 2">
    <name type="scientific">Melia azedarach</name>
    <name type="common">Chinaberry tree</name>
    <dbReference type="NCBI Taxonomy" id="155640"/>
    <lineage>
        <taxon>Eukaryota</taxon>
        <taxon>Viridiplantae</taxon>
        <taxon>Streptophyta</taxon>
        <taxon>Embryophyta</taxon>
        <taxon>Tracheophyta</taxon>
        <taxon>Spermatophyta</taxon>
        <taxon>Magnoliopsida</taxon>
        <taxon>eudicotyledons</taxon>
        <taxon>Gunneridae</taxon>
        <taxon>Pentapetalae</taxon>
        <taxon>rosids</taxon>
        <taxon>malvids</taxon>
        <taxon>Sapindales</taxon>
        <taxon>Meliaceae</taxon>
        <taxon>Melia</taxon>
    </lineage>
</organism>
<sequence length="479" mass="53181">MDQDILSDQVRINGSITEMTLTGDGKLRWADGGQRSLNVEKEVLGFVAEGSRIKIRTVVEARDQICCGGSTGGLMRKNYVFEPLSEDSQRLWCEKLRERVDSFGRPKRLYIFVNPYGGKNFASKIFLDHVKPLLEDANVQFTVQETKYQLHAKEIVIGMDLSKYDGIVCVSGDGILVEVVNGLLEREDWSSAIKMPLGVVPAGTGNGMVKSLLDAVGEPCKASNATLAIIRGHKRSLDVATILQGETRYFSVLMLAWGLVADIDIESEKFRWMGSARIDFYALLRILHLRQYNGRVSFVPAPGFENCGEPTTYSEQYICNPSQEQPIKVLQHRYQGPDVELSNLQWRTINGPFVSVWLHNVPWGSEGTMAAPDAKFSDGYLDLIIMRDSPKLGLLGLMTELSNGGHVKSPYVLYLKVKAFILEPGTIAQDPSKEGIIDVDGEVIARGKGTYQADRKGMMSYDKLQIMVDQGLATLFSPV</sequence>